<name>A0A1G7R5U3_9GAMM</name>
<evidence type="ECO:0000256" key="7">
    <source>
        <dbReference type="ARBA" id="ARBA00015188"/>
    </source>
</evidence>
<keyword evidence="15 20" id="KW-0560">Oxidoreductase</keyword>
<evidence type="ECO:0000256" key="1">
    <source>
        <dbReference type="ARBA" id="ARBA00001974"/>
    </source>
</evidence>
<dbReference type="SUPFAM" id="SSF56176">
    <property type="entry name" value="FAD-binding/transporter-associated domain-like"/>
    <property type="match status" value="1"/>
</dbReference>
<dbReference type="Gene3D" id="3.30.465.10">
    <property type="match status" value="1"/>
</dbReference>
<dbReference type="InterPro" id="IPR016169">
    <property type="entry name" value="FAD-bd_PCMH_sub2"/>
</dbReference>
<evidence type="ECO:0000256" key="5">
    <source>
        <dbReference type="ARBA" id="ARBA00010485"/>
    </source>
</evidence>
<dbReference type="GO" id="GO:0008360">
    <property type="term" value="P:regulation of cell shape"/>
    <property type="evidence" value="ECO:0007669"/>
    <property type="project" value="UniProtKB-KW"/>
</dbReference>
<evidence type="ECO:0000256" key="14">
    <source>
        <dbReference type="ARBA" id="ARBA00022984"/>
    </source>
</evidence>
<dbReference type="SUPFAM" id="SSF56194">
    <property type="entry name" value="Uridine diphospho-N-Acetylenolpyruvylglucosamine reductase, MurB, C-terminal domain"/>
    <property type="match status" value="1"/>
</dbReference>
<dbReference type="EC" id="1.3.1.98" evidence="6 20"/>
<evidence type="ECO:0000256" key="12">
    <source>
        <dbReference type="ARBA" id="ARBA00022857"/>
    </source>
</evidence>
<evidence type="ECO:0000313" key="23">
    <source>
        <dbReference type="Proteomes" id="UP000198641"/>
    </source>
</evidence>
<evidence type="ECO:0000256" key="11">
    <source>
        <dbReference type="ARBA" id="ARBA00022827"/>
    </source>
</evidence>
<reference evidence="22 23" key="1">
    <citation type="submission" date="2016-10" db="EMBL/GenBank/DDBJ databases">
        <authorList>
            <person name="de Groot N.N."/>
        </authorList>
    </citation>
    <scope>NUCLEOTIDE SEQUENCE [LARGE SCALE GENOMIC DNA]</scope>
    <source>
        <strain evidence="22 23">BH539</strain>
    </source>
</reference>
<dbReference type="RefSeq" id="WP_092524579.1">
    <property type="nucleotide sequence ID" value="NZ_FNCI01000004.1"/>
</dbReference>
<dbReference type="GO" id="GO:0071949">
    <property type="term" value="F:FAD binding"/>
    <property type="evidence" value="ECO:0007669"/>
    <property type="project" value="InterPro"/>
</dbReference>
<keyword evidence="12 20" id="KW-0521">NADP</keyword>
<dbReference type="NCBIfam" id="NF010478">
    <property type="entry name" value="PRK13903.1"/>
    <property type="match status" value="1"/>
</dbReference>
<dbReference type="GO" id="GO:0008762">
    <property type="term" value="F:UDP-N-acetylmuramate dehydrogenase activity"/>
    <property type="evidence" value="ECO:0007669"/>
    <property type="project" value="UniProtKB-UniRule"/>
</dbReference>
<comment type="cofactor">
    <cofactor evidence="1 20">
        <name>FAD</name>
        <dbReference type="ChEBI" id="CHEBI:57692"/>
    </cofactor>
</comment>
<evidence type="ECO:0000259" key="21">
    <source>
        <dbReference type="PROSITE" id="PS51387"/>
    </source>
</evidence>
<evidence type="ECO:0000256" key="13">
    <source>
        <dbReference type="ARBA" id="ARBA00022960"/>
    </source>
</evidence>
<dbReference type="InterPro" id="IPR036635">
    <property type="entry name" value="MurB_C_sf"/>
</dbReference>
<evidence type="ECO:0000256" key="8">
    <source>
        <dbReference type="ARBA" id="ARBA00022490"/>
    </source>
</evidence>
<dbReference type="Gene3D" id="3.90.78.10">
    <property type="entry name" value="UDP-N-acetylenolpyruvoylglucosamine reductase, C-terminal domain"/>
    <property type="match status" value="1"/>
</dbReference>
<evidence type="ECO:0000256" key="3">
    <source>
        <dbReference type="ARBA" id="ARBA00004496"/>
    </source>
</evidence>
<dbReference type="OrthoDB" id="9804753at2"/>
<gene>
    <name evidence="20" type="primary">murB</name>
    <name evidence="22" type="ORF">SAMN05216571_10459</name>
</gene>
<comment type="pathway">
    <text evidence="4 20">Cell wall biogenesis; peptidoglycan biosynthesis.</text>
</comment>
<keyword evidence="10 20" id="KW-0285">Flavoprotein</keyword>
<dbReference type="Pfam" id="PF01565">
    <property type="entry name" value="FAD_binding_4"/>
    <property type="match status" value="1"/>
</dbReference>
<feature type="active site" evidence="20">
    <location>
        <position position="332"/>
    </location>
</feature>
<dbReference type="UniPathway" id="UPA00219"/>
<dbReference type="InterPro" id="IPR036318">
    <property type="entry name" value="FAD-bd_PCMH-like_sf"/>
</dbReference>
<dbReference type="AlphaFoldDB" id="A0A1G7R5U3"/>
<feature type="active site" description="Proton donor" evidence="20">
    <location>
        <position position="236"/>
    </location>
</feature>
<dbReference type="GO" id="GO:0005829">
    <property type="term" value="C:cytosol"/>
    <property type="evidence" value="ECO:0007669"/>
    <property type="project" value="TreeGrafter"/>
</dbReference>
<keyword evidence="13 20" id="KW-0133">Cell shape</keyword>
<evidence type="ECO:0000256" key="9">
    <source>
        <dbReference type="ARBA" id="ARBA00022618"/>
    </source>
</evidence>
<keyword evidence="23" id="KW-1185">Reference proteome</keyword>
<dbReference type="Gene3D" id="3.30.43.10">
    <property type="entry name" value="Uridine Diphospho-n-acetylenolpyruvylglucosamine Reductase, domain 2"/>
    <property type="match status" value="1"/>
</dbReference>
<comment type="similarity">
    <text evidence="5 20">Belongs to the MurB family.</text>
</comment>
<dbReference type="GO" id="GO:0051301">
    <property type="term" value="P:cell division"/>
    <property type="evidence" value="ECO:0007669"/>
    <property type="project" value="UniProtKB-KW"/>
</dbReference>
<evidence type="ECO:0000256" key="18">
    <source>
        <dbReference type="ARBA" id="ARBA00031026"/>
    </source>
</evidence>
<comment type="catalytic activity">
    <reaction evidence="19 20">
        <text>UDP-N-acetyl-alpha-D-muramate + NADP(+) = UDP-N-acetyl-3-O-(1-carboxyvinyl)-alpha-D-glucosamine + NADPH + H(+)</text>
        <dbReference type="Rhea" id="RHEA:12248"/>
        <dbReference type="ChEBI" id="CHEBI:15378"/>
        <dbReference type="ChEBI" id="CHEBI:57783"/>
        <dbReference type="ChEBI" id="CHEBI:58349"/>
        <dbReference type="ChEBI" id="CHEBI:68483"/>
        <dbReference type="ChEBI" id="CHEBI:70757"/>
        <dbReference type="EC" id="1.3.1.98"/>
    </reaction>
</comment>
<evidence type="ECO:0000313" key="22">
    <source>
        <dbReference type="EMBL" id="SDG06084.1"/>
    </source>
</evidence>
<keyword evidence="14 20" id="KW-0573">Peptidoglycan synthesis</keyword>
<dbReference type="InterPro" id="IPR006094">
    <property type="entry name" value="Oxid_FAD_bind_N"/>
</dbReference>
<evidence type="ECO:0000256" key="16">
    <source>
        <dbReference type="ARBA" id="ARBA00023306"/>
    </source>
</evidence>
<protein>
    <recommendedName>
        <fullName evidence="7 20">UDP-N-acetylenolpyruvoylglucosamine reductase</fullName>
        <ecNumber evidence="6 20">1.3.1.98</ecNumber>
    </recommendedName>
    <alternativeName>
        <fullName evidence="18 20">UDP-N-acetylmuramate dehydrogenase</fullName>
    </alternativeName>
</protein>
<evidence type="ECO:0000256" key="20">
    <source>
        <dbReference type="HAMAP-Rule" id="MF_00037"/>
    </source>
</evidence>
<dbReference type="PANTHER" id="PTHR21071">
    <property type="entry name" value="UDP-N-ACETYLENOLPYRUVOYLGLUCOSAMINE REDUCTASE"/>
    <property type="match status" value="1"/>
</dbReference>
<accession>A0A1G7R5U3</accession>
<dbReference type="InterPro" id="IPR016166">
    <property type="entry name" value="FAD-bd_PCMH"/>
</dbReference>
<evidence type="ECO:0000256" key="2">
    <source>
        <dbReference type="ARBA" id="ARBA00003921"/>
    </source>
</evidence>
<keyword evidence="16 20" id="KW-0131">Cell cycle</keyword>
<dbReference type="HAMAP" id="MF_00037">
    <property type="entry name" value="MurB"/>
    <property type="match status" value="1"/>
</dbReference>
<feature type="domain" description="FAD-binding PCMH-type" evidence="21">
    <location>
        <begin position="19"/>
        <end position="190"/>
    </location>
</feature>
<dbReference type="STRING" id="284577.SAMN05216571_10459"/>
<comment type="subcellular location">
    <subcellularLocation>
        <location evidence="3 20">Cytoplasm</location>
    </subcellularLocation>
</comment>
<evidence type="ECO:0000256" key="15">
    <source>
        <dbReference type="ARBA" id="ARBA00023002"/>
    </source>
</evidence>
<dbReference type="PROSITE" id="PS51387">
    <property type="entry name" value="FAD_PCMH"/>
    <property type="match status" value="1"/>
</dbReference>
<dbReference type="NCBIfam" id="TIGR00179">
    <property type="entry name" value="murB"/>
    <property type="match status" value="1"/>
</dbReference>
<dbReference type="InterPro" id="IPR016167">
    <property type="entry name" value="FAD-bd_PCMH_sub1"/>
</dbReference>
<proteinExistence type="inferred from homology"/>
<keyword evidence="8 20" id="KW-0963">Cytoplasm</keyword>
<organism evidence="22 23">
    <name type="scientific">Onishia taeanensis</name>
    <dbReference type="NCBI Taxonomy" id="284577"/>
    <lineage>
        <taxon>Bacteria</taxon>
        <taxon>Pseudomonadati</taxon>
        <taxon>Pseudomonadota</taxon>
        <taxon>Gammaproteobacteria</taxon>
        <taxon>Oceanospirillales</taxon>
        <taxon>Halomonadaceae</taxon>
        <taxon>Onishia</taxon>
    </lineage>
</organism>
<dbReference type="PANTHER" id="PTHR21071:SF4">
    <property type="entry name" value="UDP-N-ACETYLENOLPYRUVOYLGLUCOSAMINE REDUCTASE"/>
    <property type="match status" value="1"/>
</dbReference>
<dbReference type="NCBIfam" id="NF000755">
    <property type="entry name" value="PRK00046.1"/>
    <property type="match status" value="1"/>
</dbReference>
<feature type="active site" evidence="20">
    <location>
        <position position="166"/>
    </location>
</feature>
<comment type="function">
    <text evidence="2 20">Cell wall formation.</text>
</comment>
<dbReference type="GO" id="GO:0071555">
    <property type="term" value="P:cell wall organization"/>
    <property type="evidence" value="ECO:0007669"/>
    <property type="project" value="UniProtKB-KW"/>
</dbReference>
<evidence type="ECO:0000256" key="6">
    <source>
        <dbReference type="ARBA" id="ARBA00012518"/>
    </source>
</evidence>
<dbReference type="Proteomes" id="UP000198641">
    <property type="component" value="Unassembled WGS sequence"/>
</dbReference>
<dbReference type="InterPro" id="IPR011601">
    <property type="entry name" value="MurB_C"/>
</dbReference>
<evidence type="ECO:0000256" key="10">
    <source>
        <dbReference type="ARBA" id="ARBA00022630"/>
    </source>
</evidence>
<evidence type="ECO:0000256" key="4">
    <source>
        <dbReference type="ARBA" id="ARBA00004752"/>
    </source>
</evidence>
<dbReference type="Pfam" id="PF02873">
    <property type="entry name" value="MurB_C"/>
    <property type="match status" value="1"/>
</dbReference>
<dbReference type="GO" id="GO:0009252">
    <property type="term" value="P:peptidoglycan biosynthetic process"/>
    <property type="evidence" value="ECO:0007669"/>
    <property type="project" value="UniProtKB-UniRule"/>
</dbReference>
<evidence type="ECO:0000256" key="19">
    <source>
        <dbReference type="ARBA" id="ARBA00048914"/>
    </source>
</evidence>
<evidence type="ECO:0000256" key="17">
    <source>
        <dbReference type="ARBA" id="ARBA00023316"/>
    </source>
</evidence>
<keyword evidence="9 20" id="KW-0132">Cell division</keyword>
<dbReference type="EMBL" id="FNCI01000004">
    <property type="protein sequence ID" value="SDG06084.1"/>
    <property type="molecule type" value="Genomic_DNA"/>
</dbReference>
<dbReference type="InterPro" id="IPR003170">
    <property type="entry name" value="MurB"/>
</dbReference>
<keyword evidence="17 20" id="KW-0961">Cell wall biogenesis/degradation</keyword>
<sequence length="344" mass="37036">MRLTWQAHHDLSGANTLGLPCVAERFSAPSTPAELAAVLQEARAAGWPVTVLGGGSNLILGDWLSGLVIHPEFAAYRCETLDDESVRVHVDAGMNWHQLVMSLAEQGLWGLENLALIPGQCGAAPIQNIGAYGVELADVLERVHLVHLADGREQVLEAADCDFGYRDSLFKRALDGRVVITRLELCLSTRPSPRLGYGDLASRVGPSPAPLEVAEAVCALRREKLPDPAVLANAGSFFKNPVVEAELAEALLTHHPDMPHFSRPGGRFKLAAGWLIDQCGLKGYREGAFGVHDRQALVLVHHGGGDAEGLLHFSDSIASMVLKRFGVVLEREPRLVGISEPQGE</sequence>
<keyword evidence="11 20" id="KW-0274">FAD</keyword>